<dbReference type="GeneID" id="36397408"/>
<protein>
    <submittedName>
        <fullName evidence="1">Uncharacterized protein</fullName>
    </submittedName>
</protein>
<accession>A0A0P1AUR6</accession>
<keyword evidence="2" id="KW-1185">Reference proteome</keyword>
<dbReference type="AlphaFoldDB" id="A0A0P1AUR6"/>
<name>A0A0P1AUR6_PLAHL</name>
<proteinExistence type="predicted"/>
<organism evidence="1 2">
    <name type="scientific">Plasmopara halstedii</name>
    <name type="common">Downy mildew of sunflower</name>
    <dbReference type="NCBI Taxonomy" id="4781"/>
    <lineage>
        <taxon>Eukaryota</taxon>
        <taxon>Sar</taxon>
        <taxon>Stramenopiles</taxon>
        <taxon>Oomycota</taxon>
        <taxon>Peronosporomycetes</taxon>
        <taxon>Peronosporales</taxon>
        <taxon>Peronosporaceae</taxon>
        <taxon>Plasmopara</taxon>
    </lineage>
</organism>
<dbReference type="RefSeq" id="XP_024582395.1">
    <property type="nucleotide sequence ID" value="XM_024716837.1"/>
</dbReference>
<evidence type="ECO:0000313" key="2">
    <source>
        <dbReference type="Proteomes" id="UP000054928"/>
    </source>
</evidence>
<sequence>MNNINSGRTSQSGESQYEQFDDFTTLTLATLFTSGSRGASLLHTVSGSYSSAELASPKSRYIVGSCLFLRKSVDQYLHERLRYEVSLRYYALETATHTTTASVF</sequence>
<dbReference type="Proteomes" id="UP000054928">
    <property type="component" value="Unassembled WGS sequence"/>
</dbReference>
<evidence type="ECO:0000313" key="1">
    <source>
        <dbReference type="EMBL" id="CEG46026.1"/>
    </source>
</evidence>
<dbReference type="EMBL" id="CCYD01001884">
    <property type="protein sequence ID" value="CEG46026.1"/>
    <property type="molecule type" value="Genomic_DNA"/>
</dbReference>
<reference evidence="2" key="1">
    <citation type="submission" date="2014-09" db="EMBL/GenBank/DDBJ databases">
        <authorList>
            <person name="Sharma Rahul"/>
            <person name="Thines Marco"/>
        </authorList>
    </citation>
    <scope>NUCLEOTIDE SEQUENCE [LARGE SCALE GENOMIC DNA]</scope>
</reference>